<reference evidence="1 2" key="1">
    <citation type="journal article" date="2013" name="Mar. Genomics">
        <title>Expression of sulfatases in Rhodopirellula baltica and the diversity of sulfatases in the genus Rhodopirellula.</title>
        <authorList>
            <person name="Wegner C.E."/>
            <person name="Richter-Heitmann T."/>
            <person name="Klindworth A."/>
            <person name="Klockow C."/>
            <person name="Richter M."/>
            <person name="Achstetter T."/>
            <person name="Glockner F.O."/>
            <person name="Harder J."/>
        </authorList>
    </citation>
    <scope>NUCLEOTIDE SEQUENCE [LARGE SCALE GENOMIC DNA]</scope>
    <source>
        <strain evidence="1 2">SH398</strain>
    </source>
</reference>
<sequence length="57" mass="6560">MRQTIAVAVLLGQRYKPWARRVRLTRRSHFGSQSKRHVRRIGIQLVDPVPSVLPAEA</sequence>
<accession>M5S6G8</accession>
<evidence type="ECO:0000313" key="2">
    <source>
        <dbReference type="Proteomes" id="UP000011996"/>
    </source>
</evidence>
<comment type="caution">
    <text evidence="1">The sequence shown here is derived from an EMBL/GenBank/DDBJ whole genome shotgun (WGS) entry which is preliminary data.</text>
</comment>
<organism evidence="1 2">
    <name type="scientific">Rhodopirellula europaea SH398</name>
    <dbReference type="NCBI Taxonomy" id="1263868"/>
    <lineage>
        <taxon>Bacteria</taxon>
        <taxon>Pseudomonadati</taxon>
        <taxon>Planctomycetota</taxon>
        <taxon>Planctomycetia</taxon>
        <taxon>Pirellulales</taxon>
        <taxon>Pirellulaceae</taxon>
        <taxon>Rhodopirellula</taxon>
    </lineage>
</organism>
<dbReference type="Proteomes" id="UP000011996">
    <property type="component" value="Unassembled WGS sequence"/>
</dbReference>
<dbReference type="EMBL" id="ANOF01000071">
    <property type="protein sequence ID" value="EMI27233.1"/>
    <property type="molecule type" value="Genomic_DNA"/>
</dbReference>
<protein>
    <submittedName>
        <fullName evidence="1">Uncharacterized protein</fullName>
    </submittedName>
</protein>
<dbReference type="AlphaFoldDB" id="M5S6G8"/>
<proteinExistence type="predicted"/>
<dbReference type="STRING" id="1263868.RESH_02240"/>
<evidence type="ECO:0000313" key="1">
    <source>
        <dbReference type="EMBL" id="EMI27233.1"/>
    </source>
</evidence>
<gene>
    <name evidence="1" type="ORF">RESH_02240</name>
</gene>
<name>M5S6G8_9BACT</name>
<dbReference type="PATRIC" id="fig|1263868.3.peg.2429"/>